<evidence type="ECO:0000313" key="3">
    <source>
        <dbReference type="EMBL" id="QUD89356.1"/>
    </source>
</evidence>
<dbReference type="RefSeq" id="WP_211939408.1">
    <property type="nucleotide sequence ID" value="NZ_CP073078.1"/>
</dbReference>
<organism evidence="3 4">
    <name type="scientific">Phenylobacterium montanum</name>
    <dbReference type="NCBI Taxonomy" id="2823693"/>
    <lineage>
        <taxon>Bacteria</taxon>
        <taxon>Pseudomonadati</taxon>
        <taxon>Pseudomonadota</taxon>
        <taxon>Alphaproteobacteria</taxon>
        <taxon>Caulobacterales</taxon>
        <taxon>Caulobacteraceae</taxon>
        <taxon>Phenylobacterium</taxon>
    </lineage>
</organism>
<dbReference type="EMBL" id="CP073078">
    <property type="protein sequence ID" value="QUD89356.1"/>
    <property type="molecule type" value="Genomic_DNA"/>
</dbReference>
<accession>A0A975IXF8</accession>
<evidence type="ECO:0000256" key="2">
    <source>
        <dbReference type="SAM" id="Phobius"/>
    </source>
</evidence>
<keyword evidence="2" id="KW-0472">Membrane</keyword>
<evidence type="ECO:0000256" key="1">
    <source>
        <dbReference type="SAM" id="MobiDB-lite"/>
    </source>
</evidence>
<proteinExistence type="predicted"/>
<feature type="transmembrane region" description="Helical" evidence="2">
    <location>
        <begin position="100"/>
        <end position="121"/>
    </location>
</feature>
<feature type="region of interest" description="Disordered" evidence="1">
    <location>
        <begin position="59"/>
        <end position="90"/>
    </location>
</feature>
<dbReference type="Proteomes" id="UP000676409">
    <property type="component" value="Chromosome"/>
</dbReference>
<keyword evidence="4" id="KW-1185">Reference proteome</keyword>
<dbReference type="KEGG" id="caul:KCG34_05605"/>
<dbReference type="AlphaFoldDB" id="A0A975IXF8"/>
<gene>
    <name evidence="3" type="ORF">KCG34_05605</name>
</gene>
<evidence type="ECO:0008006" key="5">
    <source>
        <dbReference type="Google" id="ProtNLM"/>
    </source>
</evidence>
<reference evidence="3" key="1">
    <citation type="submission" date="2021-04" db="EMBL/GenBank/DDBJ databases">
        <title>The complete genome sequence of Caulobacter sp. S6.</title>
        <authorList>
            <person name="Tang Y."/>
            <person name="Ouyang W."/>
            <person name="Liu Q."/>
            <person name="Huang B."/>
            <person name="Guo Z."/>
            <person name="Lei P."/>
        </authorList>
    </citation>
    <scope>NUCLEOTIDE SEQUENCE</scope>
    <source>
        <strain evidence="3">S6</strain>
    </source>
</reference>
<keyword evidence="2" id="KW-0812">Transmembrane</keyword>
<keyword evidence="2" id="KW-1133">Transmembrane helix</keyword>
<feature type="transmembrane region" description="Helical" evidence="2">
    <location>
        <begin position="128"/>
        <end position="146"/>
    </location>
</feature>
<feature type="compositionally biased region" description="Basic and acidic residues" evidence="1">
    <location>
        <begin position="59"/>
        <end position="85"/>
    </location>
</feature>
<sequence length="147" mass="16113">MLLIRRIHNLAGVFFAPAILFFAFTGALQTLGLHEHRGPGPYQPPQWIKVIASVHKDQVLPKPKPEAHEHEQAPNPDADHHPAGHDDDDDSGPNPWPLKIFVLGLAIALVTNSVLGVWMAYRAPMTRRLSMILLAAGAVLPPLLLLV</sequence>
<feature type="transmembrane region" description="Helical" evidence="2">
    <location>
        <begin position="7"/>
        <end position="28"/>
    </location>
</feature>
<evidence type="ECO:0000313" key="4">
    <source>
        <dbReference type="Proteomes" id="UP000676409"/>
    </source>
</evidence>
<name>A0A975IXF8_9CAUL</name>
<protein>
    <recommendedName>
        <fullName evidence="5">PepSY domain-containing protein</fullName>
    </recommendedName>
</protein>